<dbReference type="Pfam" id="PF01757">
    <property type="entry name" value="Acyl_transf_3"/>
    <property type="match status" value="1"/>
</dbReference>
<evidence type="ECO:0000259" key="2">
    <source>
        <dbReference type="Pfam" id="PF01757"/>
    </source>
</evidence>
<feature type="transmembrane region" description="Helical" evidence="1">
    <location>
        <begin position="144"/>
        <end position="161"/>
    </location>
</feature>
<keyword evidence="4" id="KW-0808">Transferase</keyword>
<feature type="transmembrane region" description="Helical" evidence="1">
    <location>
        <begin position="287"/>
        <end position="304"/>
    </location>
</feature>
<dbReference type="EMBL" id="CZAO01000010">
    <property type="protein sequence ID" value="CUP73268.1"/>
    <property type="molecule type" value="Genomic_DNA"/>
</dbReference>
<feature type="transmembrane region" description="Helical" evidence="1">
    <location>
        <begin position="167"/>
        <end position="186"/>
    </location>
</feature>
<dbReference type="EMBL" id="WCUG01000008">
    <property type="protein sequence ID" value="KAB4169785.1"/>
    <property type="molecule type" value="Genomic_DNA"/>
</dbReference>
<feature type="transmembrane region" description="Helical" evidence="1">
    <location>
        <begin position="255"/>
        <end position="275"/>
    </location>
</feature>
<dbReference type="RefSeq" id="WP_057253239.1">
    <property type="nucleotide sequence ID" value="NZ_CP072236.1"/>
</dbReference>
<feature type="transmembrane region" description="Helical" evidence="1">
    <location>
        <begin position="12"/>
        <end position="31"/>
    </location>
</feature>
<feature type="transmembrane region" description="Helical" evidence="1">
    <location>
        <begin position="227"/>
        <end position="248"/>
    </location>
</feature>
<evidence type="ECO:0000256" key="1">
    <source>
        <dbReference type="SAM" id="Phobius"/>
    </source>
</evidence>
<evidence type="ECO:0000313" key="5">
    <source>
        <dbReference type="Proteomes" id="UP000095766"/>
    </source>
</evidence>
<accession>A0A174QQS4</accession>
<keyword evidence="1" id="KW-0472">Membrane</keyword>
<protein>
    <submittedName>
        <fullName evidence="4">Acyltransferase</fullName>
    </submittedName>
    <submittedName>
        <fullName evidence="3">Putative transmembrane protein</fullName>
    </submittedName>
</protein>
<feature type="transmembrane region" description="Helical" evidence="1">
    <location>
        <begin position="193"/>
        <end position="215"/>
    </location>
</feature>
<organism evidence="3 5">
    <name type="scientific">Bacteroides uniformis</name>
    <dbReference type="NCBI Taxonomy" id="820"/>
    <lineage>
        <taxon>Bacteria</taxon>
        <taxon>Pseudomonadati</taxon>
        <taxon>Bacteroidota</taxon>
        <taxon>Bacteroidia</taxon>
        <taxon>Bacteroidales</taxon>
        <taxon>Bacteroidaceae</taxon>
        <taxon>Bacteroides</taxon>
    </lineage>
</organism>
<feature type="domain" description="Acyltransferase 3" evidence="2">
    <location>
        <begin position="8"/>
        <end position="304"/>
    </location>
</feature>
<proteinExistence type="predicted"/>
<evidence type="ECO:0000313" key="3">
    <source>
        <dbReference type="EMBL" id="CUP73268.1"/>
    </source>
</evidence>
<keyword evidence="1" id="KW-1133">Transmembrane helix</keyword>
<feature type="transmembrane region" description="Helical" evidence="1">
    <location>
        <begin position="113"/>
        <end position="132"/>
    </location>
</feature>
<evidence type="ECO:0000313" key="4">
    <source>
        <dbReference type="EMBL" id="KAB4169785.1"/>
    </source>
</evidence>
<evidence type="ECO:0000313" key="6">
    <source>
        <dbReference type="Proteomes" id="UP000433928"/>
    </source>
</evidence>
<reference evidence="3 5" key="1">
    <citation type="submission" date="2015-09" db="EMBL/GenBank/DDBJ databases">
        <authorList>
            <consortium name="Pathogen Informatics"/>
        </authorList>
    </citation>
    <scope>NUCLEOTIDE SEQUENCE [LARGE SCALE GENOMIC DNA]</scope>
    <source>
        <strain evidence="3 5">2789STDY5834898</strain>
    </source>
</reference>
<dbReference type="AlphaFoldDB" id="A0A174QQS4"/>
<feature type="transmembrane region" description="Helical" evidence="1">
    <location>
        <begin position="51"/>
        <end position="72"/>
    </location>
</feature>
<name>A0A174QQS4_BACUN</name>
<dbReference type="InterPro" id="IPR002656">
    <property type="entry name" value="Acyl_transf_3_dom"/>
</dbReference>
<gene>
    <name evidence="3" type="ORF">ERS852510_02205</name>
    <name evidence="4" type="ORF">GAQ59_11470</name>
</gene>
<feature type="transmembrane region" description="Helical" evidence="1">
    <location>
        <begin position="79"/>
        <end position="101"/>
    </location>
</feature>
<keyword evidence="4" id="KW-0012">Acyltransferase</keyword>
<reference evidence="4 6" key="2">
    <citation type="journal article" date="2019" name="Nat. Med.">
        <title>A library of human gut bacterial isolates paired with longitudinal multiomics data enables mechanistic microbiome research.</title>
        <authorList>
            <person name="Poyet M."/>
            <person name="Groussin M."/>
            <person name="Gibbons S.M."/>
            <person name="Avila-Pacheco J."/>
            <person name="Jiang X."/>
            <person name="Kearney S.M."/>
            <person name="Perrotta A.R."/>
            <person name="Berdy B."/>
            <person name="Zhao S."/>
            <person name="Lieberman T.D."/>
            <person name="Swanson P.K."/>
            <person name="Smith M."/>
            <person name="Roesemann S."/>
            <person name="Alexander J.E."/>
            <person name="Rich S.A."/>
            <person name="Livny J."/>
            <person name="Vlamakis H."/>
            <person name="Clish C."/>
            <person name="Bullock K."/>
            <person name="Deik A."/>
            <person name="Scott J."/>
            <person name="Pierce K.A."/>
            <person name="Xavier R.J."/>
            <person name="Alm E.J."/>
        </authorList>
    </citation>
    <scope>NUCLEOTIDE SEQUENCE [LARGE SCALE GENOMIC DNA]</scope>
    <source>
        <strain evidence="4 6">BIOML-A27</strain>
    </source>
</reference>
<dbReference type="Proteomes" id="UP000095766">
    <property type="component" value="Unassembled WGS sequence"/>
</dbReference>
<dbReference type="GO" id="GO:0016747">
    <property type="term" value="F:acyltransferase activity, transferring groups other than amino-acyl groups"/>
    <property type="evidence" value="ECO:0007669"/>
    <property type="project" value="InterPro"/>
</dbReference>
<sequence>MHSIKRNSSIELLRILSMLIIVIYHYEARNFNLYVVASDRVGEPDLLPQLLTHSIGKLGVPVFVFISGWYGLKYRKERFWEMVGMCIFYALISCIGCQLLYGQVRFLELPFSINLWWFMAAYLSIYLLSPGINHFIDTCDKWQVLLAVLTITYISFGDYFVKSANIGGLFQMFSMYLSARWIKLYLKKWIDKWWFLLLISLIIFRAGLIIGGHYTGHLGILPYLNSYVNPLTTLMSACIFIGCSKLSFNSTTINWLSASSLAVYLCSESPFGQMFFDSWFPHIEWNFLHFIIGAIAVYFCITIIDQIRKSITHNLIVNKLK</sequence>
<dbReference type="Proteomes" id="UP000433928">
    <property type="component" value="Unassembled WGS sequence"/>
</dbReference>
<keyword evidence="1 3" id="KW-0812">Transmembrane</keyword>